<dbReference type="PATRIC" id="fig|1210908.3.peg.2046"/>
<evidence type="ECO:0000313" key="3">
    <source>
        <dbReference type="Proteomes" id="UP000007813"/>
    </source>
</evidence>
<sequence length="423" mass="46812">MKGVNSRHRLVWAGICCYLLVTLVLVGPAHVASATQTEEQIDATSNVKFVNVYINGTTKLWPYTSREKDFSTLTLPINVVFHEDADTVRRLFVASNEDSDSQWTTKTPSNETVILNGTSTRWSESDGATRYTYVKTESGGVWKDETYQLHDGSYFGTRYHLRLYEGGTPTKRWTAVQAHHEHWDWFRLRHTVNSLAEAQRHVERDFYGTRYLGAIERQRYGNGGIMDTDGWVTVIDLVDWTVGGPQFFVLPVVGLLAAVTDRLGSVRDVLEDSELSHRLSGSHVTLFLTMASLPFTVRLVSIALEQQTPLGDSPKVIAAICFPILAFGLPILASYLGYTLRADDGFVVAAIGLGVGFLLDYSALQITTLPIAVVVHRVTLLLAIGLIAAGGVRWSDDVVTRHGYTLVGATLWVGALCWSLLGF</sequence>
<feature type="transmembrane region" description="Helical" evidence="1">
    <location>
        <begin position="404"/>
        <end position="421"/>
    </location>
</feature>
<feature type="transmembrane region" description="Helical" evidence="1">
    <location>
        <begin position="284"/>
        <end position="304"/>
    </location>
</feature>
<protein>
    <submittedName>
        <fullName evidence="2">Uncharacterized protein</fullName>
    </submittedName>
</protein>
<dbReference type="EMBL" id="ALJD01000004">
    <property type="protein sequence ID" value="EJN59978.1"/>
    <property type="molecule type" value="Genomic_DNA"/>
</dbReference>
<dbReference type="AlphaFoldDB" id="J3A3K2"/>
<organism evidence="2 3">
    <name type="scientific">Halogranum salarium B-1</name>
    <dbReference type="NCBI Taxonomy" id="1210908"/>
    <lineage>
        <taxon>Archaea</taxon>
        <taxon>Methanobacteriati</taxon>
        <taxon>Methanobacteriota</taxon>
        <taxon>Stenosarchaea group</taxon>
        <taxon>Halobacteria</taxon>
        <taxon>Halobacteriales</taxon>
        <taxon>Haloferacaceae</taxon>
    </lineage>
</organism>
<gene>
    <name evidence="2" type="ORF">HSB1_21360</name>
</gene>
<feature type="transmembrane region" description="Helical" evidence="1">
    <location>
        <begin position="345"/>
        <end position="364"/>
    </location>
</feature>
<name>J3A3K2_9EURY</name>
<feature type="transmembrane region" description="Helical" evidence="1">
    <location>
        <begin position="370"/>
        <end position="392"/>
    </location>
</feature>
<keyword evidence="1" id="KW-0472">Membrane</keyword>
<keyword evidence="1" id="KW-1133">Transmembrane helix</keyword>
<keyword evidence="1" id="KW-0812">Transmembrane</keyword>
<reference evidence="2 3" key="1">
    <citation type="journal article" date="2012" name="J. Bacteriol.">
        <title>Draft Genome Sequence of the Extremely Halophilic Archaeon Halogranum salarium B-1T.</title>
        <authorList>
            <person name="Kim K.K."/>
            <person name="Lee K.C."/>
            <person name="Lee J.S."/>
        </authorList>
    </citation>
    <scope>NUCLEOTIDE SEQUENCE [LARGE SCALE GENOMIC DNA]</scope>
    <source>
        <strain evidence="2 3">B-1</strain>
    </source>
</reference>
<proteinExistence type="predicted"/>
<dbReference type="Proteomes" id="UP000007813">
    <property type="component" value="Unassembled WGS sequence"/>
</dbReference>
<dbReference type="eggNOG" id="arCOG08110">
    <property type="taxonomic scope" value="Archaea"/>
</dbReference>
<comment type="caution">
    <text evidence="2">The sequence shown here is derived from an EMBL/GenBank/DDBJ whole genome shotgun (WGS) entry which is preliminary data.</text>
</comment>
<evidence type="ECO:0000313" key="2">
    <source>
        <dbReference type="EMBL" id="EJN59978.1"/>
    </source>
</evidence>
<dbReference type="OrthoDB" id="343201at2157"/>
<evidence type="ECO:0000256" key="1">
    <source>
        <dbReference type="SAM" id="Phobius"/>
    </source>
</evidence>
<accession>J3A3K2</accession>
<dbReference type="RefSeq" id="WP_009367218.1">
    <property type="nucleotide sequence ID" value="NZ_ALJD01000004.1"/>
</dbReference>
<feature type="transmembrane region" description="Helical" evidence="1">
    <location>
        <begin position="316"/>
        <end position="338"/>
    </location>
</feature>